<dbReference type="SUPFAM" id="SSF51735">
    <property type="entry name" value="NAD(P)-binding Rossmann-fold domains"/>
    <property type="match status" value="1"/>
</dbReference>
<evidence type="ECO:0000259" key="1">
    <source>
        <dbReference type="SMART" id="SM00881"/>
    </source>
</evidence>
<accession>A0A9E9NSR4</accession>
<sequence length="139" mass="15236">MLVKDPQEIRKILEETKTIAVVGFSDDPGRGAAYYVPKHMHEAGYRIIPVNPGLTEGLGERCYPSLGDIPESISVDMVNCFRRPEFIPDIAKQAVAVGAKVLWMQMGITSAEAVEIASDAGLKVVQSLCLMKEYNRLLG</sequence>
<dbReference type="PANTHER" id="PTHR33303">
    <property type="entry name" value="CYTOPLASMIC PROTEIN-RELATED"/>
    <property type="match status" value="1"/>
</dbReference>
<dbReference type="RefSeq" id="WP_269315613.1">
    <property type="nucleotide sequence ID" value="NZ_CP098251.1"/>
</dbReference>
<dbReference type="InterPro" id="IPR036291">
    <property type="entry name" value="NAD(P)-bd_dom_sf"/>
</dbReference>
<proteinExistence type="predicted"/>
<organism evidence="2">
    <name type="scientific">Oxalobacter aliiformigenes</name>
    <dbReference type="NCBI Taxonomy" id="2946593"/>
    <lineage>
        <taxon>Bacteria</taxon>
        <taxon>Pseudomonadati</taxon>
        <taxon>Pseudomonadota</taxon>
        <taxon>Betaproteobacteria</taxon>
        <taxon>Burkholderiales</taxon>
        <taxon>Oxalobacteraceae</taxon>
        <taxon>Oxalobacter</taxon>
    </lineage>
</organism>
<dbReference type="SMART" id="SM00881">
    <property type="entry name" value="CoA_binding"/>
    <property type="match status" value="1"/>
</dbReference>
<dbReference type="Gene3D" id="3.40.50.720">
    <property type="entry name" value="NAD(P)-binding Rossmann-like Domain"/>
    <property type="match status" value="1"/>
</dbReference>
<reference evidence="2" key="1">
    <citation type="journal article" date="2022" name="Front. Microbiol.">
        <title>New perspectives on an old grouping: The genomic and phenotypic variability of Oxalobacter formigenes and the implications for calcium oxalate stone prevention.</title>
        <authorList>
            <person name="Chmiel J.A."/>
            <person name="Carr C."/>
            <person name="Stuivenberg G.A."/>
            <person name="Venema R."/>
            <person name="Chanyi R.M."/>
            <person name="Al K.F."/>
            <person name="Giguere D."/>
            <person name="Say H."/>
            <person name="Akouris P.P."/>
            <person name="Dominguez Romero S.A."/>
            <person name="Kwong A."/>
            <person name="Tai V."/>
            <person name="Koval S.F."/>
            <person name="Razvi H."/>
            <person name="Bjazevic J."/>
            <person name="Burton J.P."/>
        </authorList>
    </citation>
    <scope>NUCLEOTIDE SEQUENCE</scope>
    <source>
        <strain evidence="2">OxK</strain>
    </source>
</reference>
<name>A0A9E9NSR4_9BURK</name>
<gene>
    <name evidence="2" type="ORF">NB646_06870</name>
</gene>
<dbReference type="AlphaFoldDB" id="A0A9E9NSR4"/>
<protein>
    <submittedName>
        <fullName evidence="2">CoA-binding protein</fullName>
    </submittedName>
</protein>
<evidence type="ECO:0000313" key="2">
    <source>
        <dbReference type="EMBL" id="WAV90586.1"/>
    </source>
</evidence>
<dbReference type="PANTHER" id="PTHR33303:SF2">
    <property type="entry name" value="COA-BINDING DOMAIN-CONTAINING PROTEIN"/>
    <property type="match status" value="1"/>
</dbReference>
<dbReference type="EMBL" id="CP098251">
    <property type="protein sequence ID" value="WAV90586.1"/>
    <property type="molecule type" value="Genomic_DNA"/>
</dbReference>
<dbReference type="InterPro" id="IPR003781">
    <property type="entry name" value="CoA-bd"/>
</dbReference>
<feature type="domain" description="CoA-binding" evidence="1">
    <location>
        <begin position="12"/>
        <end position="108"/>
    </location>
</feature>
<dbReference type="Proteomes" id="UP001164819">
    <property type="component" value="Chromosome"/>
</dbReference>
<dbReference type="Pfam" id="PF13380">
    <property type="entry name" value="CoA_binding_2"/>
    <property type="match status" value="1"/>
</dbReference>